<evidence type="ECO:0000256" key="4">
    <source>
        <dbReference type="ARBA" id="ARBA00022679"/>
    </source>
</evidence>
<dbReference type="PANTHER" id="PTHR45744">
    <property type="entry name" value="TYROSINE AMINOTRANSFERASE"/>
    <property type="match status" value="1"/>
</dbReference>
<name>T1YRQ3_9TRYP</name>
<feature type="modified residue" description="N6-(pyridoxal phosphate)lysine" evidence="7">
    <location>
        <position position="278"/>
    </location>
</feature>
<feature type="domain" description="Aminotransferase class I/classII large" evidence="8">
    <location>
        <begin position="47"/>
        <end position="432"/>
    </location>
</feature>
<comment type="similarity">
    <text evidence="2 6">Belongs to the class-I pyridoxal-phosphate-dependent aminotransferase family.</text>
</comment>
<dbReference type="SMR" id="T1YRQ3"/>
<dbReference type="GO" id="GO:0004838">
    <property type="term" value="F:L-tyrosine-2-oxoglutarate transaminase activity"/>
    <property type="evidence" value="ECO:0007669"/>
    <property type="project" value="TreeGrafter"/>
</dbReference>
<keyword evidence="4 9" id="KW-0808">Transferase</keyword>
<dbReference type="InterPro" id="IPR015424">
    <property type="entry name" value="PyrdxlP-dep_Trfase"/>
</dbReference>
<dbReference type="InterPro" id="IPR015422">
    <property type="entry name" value="PyrdxlP-dep_Trfase_small"/>
</dbReference>
<dbReference type="CDD" id="cd00609">
    <property type="entry name" value="AAT_like"/>
    <property type="match status" value="1"/>
</dbReference>
<keyword evidence="3 9" id="KW-0032">Aminotransferase</keyword>
<dbReference type="PANTHER" id="PTHR45744:SF2">
    <property type="entry name" value="TYROSINE AMINOTRANSFERASE"/>
    <property type="match status" value="1"/>
</dbReference>
<protein>
    <submittedName>
        <fullName evidence="9">Tyrosine transaminase</fullName>
        <ecNumber evidence="9">2.6.1.5</ecNumber>
    </submittedName>
</protein>
<dbReference type="Pfam" id="PF00155">
    <property type="entry name" value="Aminotran_1_2"/>
    <property type="match status" value="1"/>
</dbReference>
<comment type="cofactor">
    <cofactor evidence="1 6 7">
        <name>pyridoxal 5'-phosphate</name>
        <dbReference type="ChEBI" id="CHEBI:597326"/>
    </cofactor>
</comment>
<dbReference type="InterPro" id="IPR004839">
    <property type="entry name" value="Aminotransferase_I/II_large"/>
</dbReference>
<reference evidence="9" key="1">
    <citation type="journal article" date="2013" name="PLoS ONE">
        <title>Biosynthesis of vitamins and cofactors in bacterium-harbouring trypanosomatids depends on the symbiotic association as revealed by genomic analyses.</title>
        <authorList>
            <person name="Klein C.C."/>
            <person name="Alves J.M."/>
            <person name="Serrano M.G."/>
            <person name="Buck G.A."/>
            <person name="Vasconcelos A.T."/>
            <person name="Sagot M.F."/>
            <person name="Teixeira M.M."/>
            <person name="Camargo E.P."/>
            <person name="Motta M.C."/>
        </authorList>
    </citation>
    <scope>NUCLEOTIDE SEQUENCE</scope>
    <source>
        <strain evidence="9">TCC219</strain>
    </source>
</reference>
<dbReference type="GO" id="GO:0030170">
    <property type="term" value="F:pyridoxal phosphate binding"/>
    <property type="evidence" value="ECO:0007669"/>
    <property type="project" value="InterPro"/>
</dbReference>
<dbReference type="EMBL" id="KF160290">
    <property type="protein sequence ID" value="AGU68016.1"/>
    <property type="molecule type" value="Genomic_DNA"/>
</dbReference>
<organism evidence="9">
    <name type="scientific">Strigomonas galati</name>
    <dbReference type="NCBI Taxonomy" id="1003336"/>
    <lineage>
        <taxon>Eukaryota</taxon>
        <taxon>Discoba</taxon>
        <taxon>Euglenozoa</taxon>
        <taxon>Kinetoplastea</taxon>
        <taxon>Metakinetoplastina</taxon>
        <taxon>Trypanosomatida</taxon>
        <taxon>Trypanosomatidae</taxon>
        <taxon>Strigomonadinae</taxon>
        <taxon>Strigomonas</taxon>
    </lineage>
</organism>
<dbReference type="GO" id="GO:0006572">
    <property type="term" value="P:L-tyrosine catabolic process"/>
    <property type="evidence" value="ECO:0007669"/>
    <property type="project" value="TreeGrafter"/>
</dbReference>
<dbReference type="PRINTS" id="PR00753">
    <property type="entry name" value="ACCSYNTHASE"/>
</dbReference>
<evidence type="ECO:0000259" key="8">
    <source>
        <dbReference type="Pfam" id="PF00155"/>
    </source>
</evidence>
<dbReference type="PIRSF" id="PIRSF000517">
    <property type="entry name" value="Tyr_transaminase"/>
    <property type="match status" value="1"/>
</dbReference>
<evidence type="ECO:0000256" key="3">
    <source>
        <dbReference type="ARBA" id="ARBA00022576"/>
    </source>
</evidence>
<sequence length="441" mass="48739">MTRTWDMYKEGSRRCHVQHPFLASQSQLQKVIAANHEALSIAGKPETISLALGDPALDGNLPPPPIFDTALKEAIASEKCNGYTSSIGLESTRAAVADYWTRDFAPSLKDSANPITANDVVLTSGTSDAITIMFGAIAGPGDRILLPEPYFPRFELTVGYYNIEPLYYRCDPEHDWEVDLPALRAQVEANTGKPIKTIVLNNPSNPCGSNFSRSHVEDIIKLCEELDLPIISDEIYAGITFTVPLEEGSEAPTASPPFTSVADIASDLPRFITAGLSKIFCVPGERVGWIMLIDPAKRAQRVMTGVRSLTARYLLPNHLVQVATTAMLPHVNQSCYDYANRILQRNSIDMYHALRKTGVLQPVVPAGGMFMSVLLKPELLKEEVQDGVRFAERLAAEENVLVFPGEPFRMPAALRLTISRPPEVIEEALRRIIDFCERYKK</sequence>
<keyword evidence="5 6" id="KW-0663">Pyridoxal phosphate</keyword>
<dbReference type="EC" id="2.6.1.5" evidence="9"/>
<evidence type="ECO:0000256" key="1">
    <source>
        <dbReference type="ARBA" id="ARBA00001933"/>
    </source>
</evidence>
<evidence type="ECO:0000313" key="9">
    <source>
        <dbReference type="EMBL" id="AGU68016.1"/>
    </source>
</evidence>
<dbReference type="AlphaFoldDB" id="T1YRQ3"/>
<dbReference type="InterPro" id="IPR015421">
    <property type="entry name" value="PyrdxlP-dep_Trfase_major"/>
</dbReference>
<dbReference type="InterPro" id="IPR005958">
    <property type="entry name" value="TyrNic_aminoTrfase"/>
</dbReference>
<evidence type="ECO:0000256" key="5">
    <source>
        <dbReference type="ARBA" id="ARBA00022898"/>
    </source>
</evidence>
<dbReference type="Gene3D" id="3.90.1150.10">
    <property type="entry name" value="Aspartate Aminotransferase, domain 1"/>
    <property type="match status" value="1"/>
</dbReference>
<dbReference type="NCBIfam" id="TIGR01265">
    <property type="entry name" value="tyr_nico_aTase"/>
    <property type="match status" value="1"/>
</dbReference>
<dbReference type="Gene3D" id="3.40.640.10">
    <property type="entry name" value="Type I PLP-dependent aspartate aminotransferase-like (Major domain)"/>
    <property type="match status" value="1"/>
</dbReference>
<evidence type="ECO:0000256" key="2">
    <source>
        <dbReference type="ARBA" id="ARBA00007441"/>
    </source>
</evidence>
<dbReference type="SUPFAM" id="SSF53383">
    <property type="entry name" value="PLP-dependent transferases"/>
    <property type="match status" value="1"/>
</dbReference>
<accession>T1YRQ3</accession>
<proteinExistence type="inferred from homology"/>
<evidence type="ECO:0000256" key="6">
    <source>
        <dbReference type="PIRNR" id="PIRNR000517"/>
    </source>
</evidence>
<evidence type="ECO:0000256" key="7">
    <source>
        <dbReference type="PIRSR" id="PIRSR000517-1"/>
    </source>
</evidence>